<dbReference type="SUPFAM" id="SSF55021">
    <property type="entry name" value="ACT-like"/>
    <property type="match status" value="2"/>
</dbReference>
<proteinExistence type="inferred from homology"/>
<keyword evidence="8" id="KW-0067">ATP-binding</keyword>
<sequence length="154" mass="16657">MIKTVTEIGYLPDVALVTVNNIPNTPQNLASILDEIAARHVTVDMICHTAPYKDKVNLSFTVPQENLAEVISATLAFKALSPEISTDVNGNNTKVILSGAGMRSTYGVAAELFRLLADANISIKLVTTAETEISCLIDIKDIEKVKSLLKETEQ</sequence>
<dbReference type="GO" id="GO:0009090">
    <property type="term" value="P:homoserine biosynthetic process"/>
    <property type="evidence" value="ECO:0007669"/>
    <property type="project" value="TreeGrafter"/>
</dbReference>
<dbReference type="CDD" id="cd04936">
    <property type="entry name" value="ACT_AKii-LysC-BS-like_2"/>
    <property type="match status" value="1"/>
</dbReference>
<dbReference type="InterPro" id="IPR045865">
    <property type="entry name" value="ACT-like_dom_sf"/>
</dbReference>
<evidence type="ECO:0000256" key="10">
    <source>
        <dbReference type="ARBA" id="ARBA00047872"/>
    </source>
</evidence>
<keyword evidence="13" id="KW-1185">Reference proteome</keyword>
<gene>
    <name evidence="12" type="ORF">INF28_02375</name>
</gene>
<dbReference type="PANTHER" id="PTHR21499:SF3">
    <property type="entry name" value="ASPARTOKINASE"/>
    <property type="match status" value="1"/>
</dbReference>
<dbReference type="Pfam" id="PF22468">
    <property type="entry name" value="ACT_9"/>
    <property type="match status" value="1"/>
</dbReference>
<evidence type="ECO:0000256" key="8">
    <source>
        <dbReference type="ARBA" id="ARBA00022840"/>
    </source>
</evidence>
<organism evidence="12 13">
    <name type="scientific">Ructibacterium gallinarum</name>
    <dbReference type="NCBI Taxonomy" id="2779355"/>
    <lineage>
        <taxon>Bacteria</taxon>
        <taxon>Bacillati</taxon>
        <taxon>Bacillota</taxon>
        <taxon>Clostridia</taxon>
        <taxon>Eubacteriales</taxon>
        <taxon>Oscillospiraceae</taxon>
        <taxon>Ructibacterium</taxon>
    </lineage>
</organism>
<evidence type="ECO:0000256" key="5">
    <source>
        <dbReference type="ARBA" id="ARBA00022679"/>
    </source>
</evidence>
<keyword evidence="9" id="KW-0028">Amino-acid biosynthesis</keyword>
<evidence type="ECO:0000256" key="1">
    <source>
        <dbReference type="ARBA" id="ARBA00004986"/>
    </source>
</evidence>
<name>A0A9D5RAQ4_9FIRM</name>
<dbReference type="GO" id="GO:0005829">
    <property type="term" value="C:cytosol"/>
    <property type="evidence" value="ECO:0007669"/>
    <property type="project" value="TreeGrafter"/>
</dbReference>
<evidence type="ECO:0000256" key="7">
    <source>
        <dbReference type="ARBA" id="ARBA00022777"/>
    </source>
</evidence>
<dbReference type="Gene3D" id="3.30.2130.10">
    <property type="entry name" value="VC0802-like"/>
    <property type="match status" value="1"/>
</dbReference>
<accession>A0A9D5RAQ4</accession>
<dbReference type="GO" id="GO:0004072">
    <property type="term" value="F:aspartate kinase activity"/>
    <property type="evidence" value="ECO:0007669"/>
    <property type="project" value="UniProtKB-EC"/>
</dbReference>
<comment type="catalytic activity">
    <reaction evidence="10">
        <text>L-aspartate + ATP = 4-phospho-L-aspartate + ADP</text>
        <dbReference type="Rhea" id="RHEA:23776"/>
        <dbReference type="ChEBI" id="CHEBI:29991"/>
        <dbReference type="ChEBI" id="CHEBI:30616"/>
        <dbReference type="ChEBI" id="CHEBI:57535"/>
        <dbReference type="ChEBI" id="CHEBI:456216"/>
        <dbReference type="EC" id="2.7.2.4"/>
    </reaction>
</comment>
<dbReference type="RefSeq" id="WP_226391874.1">
    <property type="nucleotide sequence ID" value="NZ_JADCKB010000003.1"/>
</dbReference>
<dbReference type="PANTHER" id="PTHR21499">
    <property type="entry name" value="ASPARTATE KINASE"/>
    <property type="match status" value="1"/>
</dbReference>
<evidence type="ECO:0000256" key="3">
    <source>
        <dbReference type="ARBA" id="ARBA00010122"/>
    </source>
</evidence>
<dbReference type="InterPro" id="IPR002912">
    <property type="entry name" value="ACT_dom"/>
</dbReference>
<evidence type="ECO:0000256" key="9">
    <source>
        <dbReference type="ARBA" id="ARBA00023154"/>
    </source>
</evidence>
<comment type="pathway">
    <text evidence="1">Amino-acid biosynthesis; L-methionine biosynthesis via de novo pathway; L-homoserine from L-aspartate: step 1/3.</text>
</comment>
<evidence type="ECO:0000313" key="13">
    <source>
        <dbReference type="Proteomes" id="UP000806542"/>
    </source>
</evidence>
<evidence type="ECO:0000313" key="12">
    <source>
        <dbReference type="EMBL" id="MBE5039313.1"/>
    </source>
</evidence>
<dbReference type="EMBL" id="JADCKB010000003">
    <property type="protein sequence ID" value="MBE5039313.1"/>
    <property type="molecule type" value="Genomic_DNA"/>
</dbReference>
<evidence type="ECO:0000256" key="6">
    <source>
        <dbReference type="ARBA" id="ARBA00022741"/>
    </source>
</evidence>
<dbReference type="EC" id="2.7.2.4" evidence="4"/>
<dbReference type="AlphaFoldDB" id="A0A9D5RAQ4"/>
<keyword evidence="7" id="KW-0418">Kinase</keyword>
<comment type="pathway">
    <text evidence="2">Amino-acid biosynthesis; L-threonine biosynthesis; L-threonine from L-aspartate: step 1/5.</text>
</comment>
<evidence type="ECO:0000256" key="2">
    <source>
        <dbReference type="ARBA" id="ARBA00005139"/>
    </source>
</evidence>
<dbReference type="GO" id="GO:0009089">
    <property type="term" value="P:lysine biosynthetic process via diaminopimelate"/>
    <property type="evidence" value="ECO:0007669"/>
    <property type="project" value="TreeGrafter"/>
</dbReference>
<comment type="similarity">
    <text evidence="3">Belongs to the aspartokinase family.</text>
</comment>
<keyword evidence="6" id="KW-0547">Nucleotide-binding</keyword>
<dbReference type="InterPro" id="IPR054352">
    <property type="entry name" value="ACT_Aspartokinase"/>
</dbReference>
<dbReference type="PROSITE" id="PS51671">
    <property type="entry name" value="ACT"/>
    <property type="match status" value="1"/>
</dbReference>
<comment type="caution">
    <text evidence="12">The sequence shown here is derived from an EMBL/GenBank/DDBJ whole genome shotgun (WGS) entry which is preliminary data.</text>
</comment>
<dbReference type="GO" id="GO:0005524">
    <property type="term" value="F:ATP binding"/>
    <property type="evidence" value="ECO:0007669"/>
    <property type="project" value="UniProtKB-KW"/>
</dbReference>
<protein>
    <recommendedName>
        <fullName evidence="4">aspartate kinase</fullName>
        <ecNumber evidence="4">2.7.2.4</ecNumber>
    </recommendedName>
</protein>
<evidence type="ECO:0000259" key="11">
    <source>
        <dbReference type="PROSITE" id="PS51671"/>
    </source>
</evidence>
<keyword evidence="5" id="KW-0808">Transferase</keyword>
<keyword evidence="9" id="KW-0457">Lysine biosynthesis</keyword>
<evidence type="ECO:0000256" key="4">
    <source>
        <dbReference type="ARBA" id="ARBA00013059"/>
    </source>
</evidence>
<dbReference type="Proteomes" id="UP000806542">
    <property type="component" value="Unassembled WGS sequence"/>
</dbReference>
<feature type="domain" description="ACT" evidence="11">
    <location>
        <begin position="97"/>
        <end position="154"/>
    </location>
</feature>
<reference evidence="12" key="1">
    <citation type="submission" date="2020-10" db="EMBL/GenBank/DDBJ databases">
        <title>ChiBAC.</title>
        <authorList>
            <person name="Zenner C."/>
            <person name="Hitch T.C.A."/>
            <person name="Clavel T."/>
        </authorList>
    </citation>
    <scope>NUCLEOTIDE SEQUENCE</scope>
    <source>
        <strain evidence="12">DSM 107454</strain>
    </source>
</reference>